<dbReference type="Proteomes" id="UP001222325">
    <property type="component" value="Unassembled WGS sequence"/>
</dbReference>
<reference evidence="2" key="1">
    <citation type="submission" date="2023-03" db="EMBL/GenBank/DDBJ databases">
        <title>Massive genome expansion in bonnet fungi (Mycena s.s.) driven by repeated elements and novel gene families across ecological guilds.</title>
        <authorList>
            <consortium name="Lawrence Berkeley National Laboratory"/>
            <person name="Harder C.B."/>
            <person name="Miyauchi S."/>
            <person name="Viragh M."/>
            <person name="Kuo A."/>
            <person name="Thoen E."/>
            <person name="Andreopoulos B."/>
            <person name="Lu D."/>
            <person name="Skrede I."/>
            <person name="Drula E."/>
            <person name="Henrissat B."/>
            <person name="Morin E."/>
            <person name="Kohler A."/>
            <person name="Barry K."/>
            <person name="LaButti K."/>
            <person name="Morin E."/>
            <person name="Salamov A."/>
            <person name="Lipzen A."/>
            <person name="Mereny Z."/>
            <person name="Hegedus B."/>
            <person name="Baldrian P."/>
            <person name="Stursova M."/>
            <person name="Weitz H."/>
            <person name="Taylor A."/>
            <person name="Grigoriev I.V."/>
            <person name="Nagy L.G."/>
            <person name="Martin F."/>
            <person name="Kauserud H."/>
        </authorList>
    </citation>
    <scope>NUCLEOTIDE SEQUENCE</scope>
    <source>
        <strain evidence="2">CBHHK173m</strain>
    </source>
</reference>
<feature type="non-terminal residue" evidence="2">
    <location>
        <position position="191"/>
    </location>
</feature>
<gene>
    <name evidence="2" type="ORF">B0H15DRAFT_764660</name>
</gene>
<protein>
    <submittedName>
        <fullName evidence="2">Uncharacterized protein</fullName>
    </submittedName>
</protein>
<organism evidence="2 3">
    <name type="scientific">Mycena belliarum</name>
    <dbReference type="NCBI Taxonomy" id="1033014"/>
    <lineage>
        <taxon>Eukaryota</taxon>
        <taxon>Fungi</taxon>
        <taxon>Dikarya</taxon>
        <taxon>Basidiomycota</taxon>
        <taxon>Agaricomycotina</taxon>
        <taxon>Agaricomycetes</taxon>
        <taxon>Agaricomycetidae</taxon>
        <taxon>Agaricales</taxon>
        <taxon>Marasmiineae</taxon>
        <taxon>Mycenaceae</taxon>
        <taxon>Mycena</taxon>
    </lineage>
</organism>
<evidence type="ECO:0000313" key="2">
    <source>
        <dbReference type="EMBL" id="KAJ7090365.1"/>
    </source>
</evidence>
<keyword evidence="3" id="KW-1185">Reference proteome</keyword>
<dbReference type="AlphaFoldDB" id="A0AAD6U9Z4"/>
<sequence length="191" mass="21735">MWTASQFMKGAPSDGGRARIPDLKRKGATGREEFAVTNDEKSAWLVKEFYPARSAGATDPDPDTVYPEPMWVDQPLTEEVLYRVIAKMKPWKATRSGSLPNSVYKFCAKLLVPRLQRIYRALDVYRYEPPDWKVTETFVGRKPGKPDYSKTGAHRPLILSHGHARLRNGGKCLVLTYYAERFGMLPENHFG</sequence>
<proteinExistence type="predicted"/>
<dbReference type="EMBL" id="JARJCN010000022">
    <property type="protein sequence ID" value="KAJ7090365.1"/>
    <property type="molecule type" value="Genomic_DNA"/>
</dbReference>
<comment type="caution">
    <text evidence="2">The sequence shown here is derived from an EMBL/GenBank/DDBJ whole genome shotgun (WGS) entry which is preliminary data.</text>
</comment>
<accession>A0AAD6U9Z4</accession>
<feature type="region of interest" description="Disordered" evidence="1">
    <location>
        <begin position="1"/>
        <end position="24"/>
    </location>
</feature>
<name>A0AAD6U9Z4_9AGAR</name>
<evidence type="ECO:0000313" key="3">
    <source>
        <dbReference type="Proteomes" id="UP001222325"/>
    </source>
</evidence>
<evidence type="ECO:0000256" key="1">
    <source>
        <dbReference type="SAM" id="MobiDB-lite"/>
    </source>
</evidence>